<dbReference type="NCBIfam" id="TIGR00307">
    <property type="entry name" value="eS8"/>
    <property type="match status" value="1"/>
</dbReference>
<evidence type="ECO:0000256" key="4">
    <source>
        <dbReference type="ARBA" id="ARBA00023274"/>
    </source>
</evidence>
<sequence>MGIYQWRDKKKPSGGKRRYYYKVKRKYAAGRPPTYTTLSAAEEEERKPVRVRGGGYKIKAKKVAFAVVSNPKTGEARKARILRIVETPAHREYARRGIIVKGAVIETTLGKAVVTSRPGQEGVVNAVLLEEQGQKQ</sequence>
<dbReference type="OrthoDB" id="372305at2157"/>
<dbReference type="InterPro" id="IPR020919">
    <property type="entry name" value="Ribosomal_protein_eS8_arc"/>
</dbReference>
<dbReference type="HAMAP" id="MF_00029">
    <property type="entry name" value="Ribosomal_eS8"/>
    <property type="match status" value="1"/>
</dbReference>
<dbReference type="GO" id="GO:0005840">
    <property type="term" value="C:ribosome"/>
    <property type="evidence" value="ECO:0007669"/>
    <property type="project" value="UniProtKB-KW"/>
</dbReference>
<dbReference type="RefSeq" id="WP_131160258.1">
    <property type="nucleotide sequence ID" value="NZ_BDMD01000051.1"/>
</dbReference>
<dbReference type="CDD" id="cd11382">
    <property type="entry name" value="Ribosomal_S8e"/>
    <property type="match status" value="1"/>
</dbReference>
<protein>
    <recommendedName>
        <fullName evidence="5 6">Small ribosomal subunit protein eS8</fullName>
    </recommendedName>
</protein>
<evidence type="ECO:0000256" key="6">
    <source>
        <dbReference type="HAMAP-Rule" id="MF_00029"/>
    </source>
</evidence>
<dbReference type="InterPro" id="IPR018283">
    <property type="entry name" value="Ribosomal_eS8_CS"/>
</dbReference>
<accession>A0A401HAC9</accession>
<reference evidence="7 8" key="1">
    <citation type="submission" date="2017-02" db="EMBL/GenBank/DDBJ databases">
        <title>isolation and characterization of a novel temperate virus Aeropyrum globular virus 1 infecting hyperthermophilic archaeon Aeropyrum.</title>
        <authorList>
            <person name="Yumiya M."/>
            <person name="Yoshida T."/>
            <person name="Sako Y."/>
        </authorList>
    </citation>
    <scope>NUCLEOTIDE SEQUENCE [LARGE SCALE GENOMIC DNA]</scope>
    <source>
        <strain evidence="7 8">YK1-12-2013</strain>
    </source>
</reference>
<evidence type="ECO:0000256" key="3">
    <source>
        <dbReference type="ARBA" id="ARBA00022980"/>
    </source>
</evidence>
<comment type="similarity">
    <text evidence="1 6">Belongs to the eukaryotic ribosomal protein eS8 family.</text>
</comment>
<dbReference type="GO" id="GO:1990904">
    <property type="term" value="C:ribonucleoprotein complex"/>
    <property type="evidence" value="ECO:0007669"/>
    <property type="project" value="UniProtKB-KW"/>
</dbReference>
<evidence type="ECO:0000313" key="7">
    <source>
        <dbReference type="EMBL" id="GBF09269.1"/>
    </source>
</evidence>
<dbReference type="GO" id="GO:0006412">
    <property type="term" value="P:translation"/>
    <property type="evidence" value="ECO:0007669"/>
    <property type="project" value="UniProtKB-UniRule"/>
</dbReference>
<evidence type="ECO:0000256" key="1">
    <source>
        <dbReference type="ARBA" id="ARBA00005257"/>
    </source>
</evidence>
<dbReference type="EMBL" id="BDMD01000051">
    <property type="protein sequence ID" value="GBF09269.1"/>
    <property type="molecule type" value="Genomic_DNA"/>
</dbReference>
<dbReference type="Gene3D" id="2.40.10.310">
    <property type="match status" value="1"/>
</dbReference>
<dbReference type="InterPro" id="IPR022309">
    <property type="entry name" value="Ribosomal_Se8/biogenesis_NSA2"/>
</dbReference>
<dbReference type="InterPro" id="IPR001047">
    <property type="entry name" value="Ribosomal_eS8"/>
</dbReference>
<comment type="caution">
    <text evidence="7">The sequence shown here is derived from an EMBL/GenBank/DDBJ whole genome shotgun (WGS) entry which is preliminary data.</text>
</comment>
<evidence type="ECO:0000256" key="5">
    <source>
        <dbReference type="ARBA" id="ARBA00035277"/>
    </source>
</evidence>
<dbReference type="Pfam" id="PF01201">
    <property type="entry name" value="Ribosomal_S8e"/>
    <property type="match status" value="1"/>
</dbReference>
<comment type="subunit">
    <text evidence="2 6">Part of the 30S ribosomal subunit.</text>
</comment>
<dbReference type="GO" id="GO:0003735">
    <property type="term" value="F:structural constituent of ribosome"/>
    <property type="evidence" value="ECO:0007669"/>
    <property type="project" value="InterPro"/>
</dbReference>
<dbReference type="PROSITE" id="PS01193">
    <property type="entry name" value="RIBOSOMAL_S8E"/>
    <property type="match status" value="1"/>
</dbReference>
<gene>
    <name evidence="6" type="primary">rps8e</name>
    <name evidence="7" type="ORF">apy_09940</name>
</gene>
<dbReference type="Proteomes" id="UP000291213">
    <property type="component" value="Unassembled WGS sequence"/>
</dbReference>
<keyword evidence="4 6" id="KW-0687">Ribonucleoprotein</keyword>
<dbReference type="PANTHER" id="PTHR10394">
    <property type="entry name" value="40S RIBOSOMAL PROTEIN S8"/>
    <property type="match status" value="1"/>
</dbReference>
<evidence type="ECO:0000313" key="8">
    <source>
        <dbReference type="Proteomes" id="UP000291213"/>
    </source>
</evidence>
<name>A0A401HAC9_AERPX</name>
<organism evidence="7 8">
    <name type="scientific">Aeropyrum pernix</name>
    <dbReference type="NCBI Taxonomy" id="56636"/>
    <lineage>
        <taxon>Archaea</taxon>
        <taxon>Thermoproteota</taxon>
        <taxon>Thermoprotei</taxon>
        <taxon>Desulfurococcales</taxon>
        <taxon>Desulfurococcaceae</taxon>
        <taxon>Aeropyrum</taxon>
    </lineage>
</organism>
<dbReference type="AlphaFoldDB" id="A0A401HAC9"/>
<keyword evidence="3 6" id="KW-0689">Ribosomal protein</keyword>
<proteinExistence type="inferred from homology"/>
<evidence type="ECO:0000256" key="2">
    <source>
        <dbReference type="ARBA" id="ARBA00011458"/>
    </source>
</evidence>